<evidence type="ECO:0000313" key="2">
    <source>
        <dbReference type="Proteomes" id="UP000631300"/>
    </source>
</evidence>
<sequence>MLLHLAGGSCVRIAATQTESKVATVFAAQAAHVFAELTSKNRHAGVGRYLRVLLVRLQVLGSPYFG</sequence>
<reference evidence="1" key="1">
    <citation type="journal article" date="2014" name="Int. J. Syst. Evol. Microbiol.">
        <title>Complete genome sequence of Corynebacterium casei LMG S-19264T (=DSM 44701T), isolated from a smear-ripened cheese.</title>
        <authorList>
            <consortium name="US DOE Joint Genome Institute (JGI-PGF)"/>
            <person name="Walter F."/>
            <person name="Albersmeier A."/>
            <person name="Kalinowski J."/>
            <person name="Ruckert C."/>
        </authorList>
    </citation>
    <scope>NUCLEOTIDE SEQUENCE</scope>
    <source>
        <strain evidence="1">KCTC 22164</strain>
    </source>
</reference>
<dbReference type="AlphaFoldDB" id="A0A918MUZ2"/>
<accession>A0A918MUZ2</accession>
<comment type="caution">
    <text evidence="1">The sequence shown here is derived from an EMBL/GenBank/DDBJ whole genome shotgun (WGS) entry which is preliminary data.</text>
</comment>
<dbReference type="EMBL" id="BMXP01000001">
    <property type="protein sequence ID" value="GGW75492.1"/>
    <property type="molecule type" value="Genomic_DNA"/>
</dbReference>
<name>A0A918MUZ2_9ALTE</name>
<organism evidence="1 2">
    <name type="scientific">Alteromonas halophila</name>
    <dbReference type="NCBI Taxonomy" id="516698"/>
    <lineage>
        <taxon>Bacteria</taxon>
        <taxon>Pseudomonadati</taxon>
        <taxon>Pseudomonadota</taxon>
        <taxon>Gammaproteobacteria</taxon>
        <taxon>Alteromonadales</taxon>
        <taxon>Alteromonadaceae</taxon>
        <taxon>Alteromonas/Salinimonas group</taxon>
        <taxon>Alteromonas</taxon>
    </lineage>
</organism>
<evidence type="ECO:0000313" key="1">
    <source>
        <dbReference type="EMBL" id="GGW75492.1"/>
    </source>
</evidence>
<proteinExistence type="predicted"/>
<protein>
    <submittedName>
        <fullName evidence="1">Uncharacterized protein</fullName>
    </submittedName>
</protein>
<gene>
    <name evidence="1" type="ORF">GCM10007391_04730</name>
</gene>
<keyword evidence="2" id="KW-1185">Reference proteome</keyword>
<dbReference type="Proteomes" id="UP000631300">
    <property type="component" value="Unassembled WGS sequence"/>
</dbReference>
<reference evidence="1" key="2">
    <citation type="submission" date="2020-09" db="EMBL/GenBank/DDBJ databases">
        <authorList>
            <person name="Sun Q."/>
            <person name="Kim S."/>
        </authorList>
    </citation>
    <scope>NUCLEOTIDE SEQUENCE</scope>
    <source>
        <strain evidence="1">KCTC 22164</strain>
    </source>
</reference>